<comment type="caution">
    <text evidence="3">The sequence shown here is derived from an EMBL/GenBank/DDBJ whole genome shotgun (WGS) entry which is preliminary data.</text>
</comment>
<dbReference type="GO" id="GO:0003676">
    <property type="term" value="F:nucleic acid binding"/>
    <property type="evidence" value="ECO:0007669"/>
    <property type="project" value="InterPro"/>
</dbReference>
<evidence type="ECO:0000313" key="3">
    <source>
        <dbReference type="EMBL" id="RJL21758.1"/>
    </source>
</evidence>
<dbReference type="EMBL" id="QZEY01000024">
    <property type="protein sequence ID" value="RJL21758.1"/>
    <property type="molecule type" value="Genomic_DNA"/>
</dbReference>
<dbReference type="InterPro" id="IPR011335">
    <property type="entry name" value="Restrct_endonuc-II-like"/>
</dbReference>
<dbReference type="InterPro" id="IPR003509">
    <property type="entry name" value="UPF0102_YraN-like"/>
</dbReference>
<accession>A0A3A4A2H1</accession>
<comment type="similarity">
    <text evidence="1 2">Belongs to the UPF0102 family.</text>
</comment>
<proteinExistence type="inferred from homology"/>
<dbReference type="Proteomes" id="UP000265768">
    <property type="component" value="Unassembled WGS sequence"/>
</dbReference>
<gene>
    <name evidence="3" type="ORF">D5H75_37140</name>
</gene>
<dbReference type="PANTHER" id="PTHR34039:SF1">
    <property type="entry name" value="UPF0102 PROTEIN YRAN"/>
    <property type="match status" value="1"/>
</dbReference>
<keyword evidence="4" id="KW-1185">Reference proteome</keyword>
<dbReference type="SUPFAM" id="SSF52980">
    <property type="entry name" value="Restriction endonuclease-like"/>
    <property type="match status" value="1"/>
</dbReference>
<organism evidence="3 4">
    <name type="scientific">Bailinhaonella thermotolerans</name>
    <dbReference type="NCBI Taxonomy" id="1070861"/>
    <lineage>
        <taxon>Bacteria</taxon>
        <taxon>Bacillati</taxon>
        <taxon>Actinomycetota</taxon>
        <taxon>Actinomycetes</taxon>
        <taxon>Streptosporangiales</taxon>
        <taxon>Streptosporangiaceae</taxon>
        <taxon>Bailinhaonella</taxon>
    </lineage>
</organism>
<dbReference type="CDD" id="cd20736">
    <property type="entry name" value="PoNe_Nuclease"/>
    <property type="match status" value="1"/>
</dbReference>
<evidence type="ECO:0000256" key="1">
    <source>
        <dbReference type="ARBA" id="ARBA00006738"/>
    </source>
</evidence>
<dbReference type="InterPro" id="IPR011856">
    <property type="entry name" value="tRNA_endonuc-like_dom_sf"/>
</dbReference>
<protein>
    <recommendedName>
        <fullName evidence="2">UPF0102 protein D5H75_37140</fullName>
    </recommendedName>
</protein>
<reference evidence="3 4" key="1">
    <citation type="submission" date="2018-09" db="EMBL/GenBank/DDBJ databases">
        <title>YIM 75507 draft genome.</title>
        <authorList>
            <person name="Tang S."/>
            <person name="Feng Y."/>
        </authorList>
    </citation>
    <scope>NUCLEOTIDE SEQUENCE [LARGE SCALE GENOMIC DNA]</scope>
    <source>
        <strain evidence="3 4">YIM 75507</strain>
    </source>
</reference>
<dbReference type="HAMAP" id="MF_00048">
    <property type="entry name" value="UPF0102"/>
    <property type="match status" value="1"/>
</dbReference>
<dbReference type="NCBIfam" id="NF009150">
    <property type="entry name" value="PRK12497.1-3"/>
    <property type="match status" value="1"/>
</dbReference>
<dbReference type="NCBIfam" id="NF009154">
    <property type="entry name" value="PRK12497.3-3"/>
    <property type="match status" value="1"/>
</dbReference>
<dbReference type="PANTHER" id="PTHR34039">
    <property type="entry name" value="UPF0102 PROTEIN YRAN"/>
    <property type="match status" value="1"/>
</dbReference>
<dbReference type="Pfam" id="PF02021">
    <property type="entry name" value="UPF0102"/>
    <property type="match status" value="1"/>
</dbReference>
<sequence>MGVKDELGRFGEKVAADFLGSIGYSIIERNWRCRSGEIDIVAREGDALVVVEVKTRSGRGYGTPAESVTYTKARRLRGLAAQWARGHEGGFARIRIDVIAIERDPRGGTTLRHLPGVI</sequence>
<dbReference type="Gene3D" id="3.40.1350.10">
    <property type="match status" value="1"/>
</dbReference>
<dbReference type="RefSeq" id="WP_119931291.1">
    <property type="nucleotide sequence ID" value="NZ_QZEY01000024.1"/>
</dbReference>
<dbReference type="OrthoDB" id="9794876at2"/>
<name>A0A3A4A2H1_9ACTN</name>
<evidence type="ECO:0000256" key="2">
    <source>
        <dbReference type="HAMAP-Rule" id="MF_00048"/>
    </source>
</evidence>
<dbReference type="AlphaFoldDB" id="A0A3A4A2H1"/>
<evidence type="ECO:0000313" key="4">
    <source>
        <dbReference type="Proteomes" id="UP000265768"/>
    </source>
</evidence>